<evidence type="ECO:0000313" key="3">
    <source>
        <dbReference type="Proteomes" id="UP001302949"/>
    </source>
</evidence>
<keyword evidence="1" id="KW-0732">Signal</keyword>
<dbReference type="RefSeq" id="WP_323295722.1">
    <property type="nucleotide sequence ID" value="NZ_JAYFUM010000006.1"/>
</dbReference>
<organism evidence="2 3">
    <name type="scientific">Arcicella rigui</name>
    <dbReference type="NCBI Taxonomy" id="797020"/>
    <lineage>
        <taxon>Bacteria</taxon>
        <taxon>Pseudomonadati</taxon>
        <taxon>Bacteroidota</taxon>
        <taxon>Cytophagia</taxon>
        <taxon>Cytophagales</taxon>
        <taxon>Flectobacillaceae</taxon>
        <taxon>Arcicella</taxon>
    </lineage>
</organism>
<reference evidence="2 3" key="1">
    <citation type="submission" date="2023-12" db="EMBL/GenBank/DDBJ databases">
        <title>Novel species of the genus Arcicella isolated from rivers.</title>
        <authorList>
            <person name="Lu H."/>
        </authorList>
    </citation>
    <scope>NUCLEOTIDE SEQUENCE [LARGE SCALE GENOMIC DNA]</scope>
    <source>
        <strain evidence="2 3">KCTC 23307</strain>
    </source>
</reference>
<name>A0ABU5Q7I5_9BACT</name>
<protein>
    <recommendedName>
        <fullName evidence="4">DUF4136 domain-containing protein</fullName>
    </recommendedName>
</protein>
<evidence type="ECO:0000256" key="1">
    <source>
        <dbReference type="SAM" id="SignalP"/>
    </source>
</evidence>
<feature type="chain" id="PRO_5047455825" description="DUF4136 domain-containing protein" evidence="1">
    <location>
        <begin position="20"/>
        <end position="187"/>
    </location>
</feature>
<feature type="signal peptide" evidence="1">
    <location>
        <begin position="1"/>
        <end position="19"/>
    </location>
</feature>
<dbReference type="EMBL" id="JAYFUM010000006">
    <property type="protein sequence ID" value="MEA5138553.1"/>
    <property type="molecule type" value="Genomic_DNA"/>
</dbReference>
<accession>A0ABU5Q7I5</accession>
<evidence type="ECO:0000313" key="2">
    <source>
        <dbReference type="EMBL" id="MEA5138553.1"/>
    </source>
</evidence>
<keyword evidence="3" id="KW-1185">Reference proteome</keyword>
<comment type="caution">
    <text evidence="2">The sequence shown here is derived from an EMBL/GenBank/DDBJ whole genome shotgun (WGS) entry which is preliminary data.</text>
</comment>
<sequence length="187" mass="21779">MTKQIILCYLLLLSQISIAKPYNQKWTHNELSADIAQFSKQNFPVEQQKVKRFLGYSSYKILMEAEQINGYLLDPFRHDGETFGGFSIRKKTSSLTAIQSMELKKILSSDANYAFDNMMKNCTFTPKLGLEFRKGTQILRILISYDCRVWRFVGEGINKEEDFDPSYELMLAYLQKIFPNDSPRKNN</sequence>
<proteinExistence type="predicted"/>
<evidence type="ECO:0008006" key="4">
    <source>
        <dbReference type="Google" id="ProtNLM"/>
    </source>
</evidence>
<gene>
    <name evidence="2" type="ORF">VB248_05400</name>
</gene>
<dbReference type="Proteomes" id="UP001302949">
    <property type="component" value="Unassembled WGS sequence"/>
</dbReference>